<organism evidence="1 2">
    <name type="scientific">Racocetra persica</name>
    <dbReference type="NCBI Taxonomy" id="160502"/>
    <lineage>
        <taxon>Eukaryota</taxon>
        <taxon>Fungi</taxon>
        <taxon>Fungi incertae sedis</taxon>
        <taxon>Mucoromycota</taxon>
        <taxon>Glomeromycotina</taxon>
        <taxon>Glomeromycetes</taxon>
        <taxon>Diversisporales</taxon>
        <taxon>Gigasporaceae</taxon>
        <taxon>Racocetra</taxon>
    </lineage>
</organism>
<sequence>ATYNGHLQESIRRFRRHNQDLNYIYEQGYNFTGEISNDVHRDGWESEKVEQRSENKEYSKDIEYDKLDEKSNLEGSESRKADRNVYVDRKTIFNEESEKIIYKIKEFVSDKGILNTNNDSNRDKEANRKSGT</sequence>
<name>A0ACA9MSB4_9GLOM</name>
<dbReference type="EMBL" id="CAJVQC010009518">
    <property type="protein sequence ID" value="CAG8605726.1"/>
    <property type="molecule type" value="Genomic_DNA"/>
</dbReference>
<comment type="caution">
    <text evidence="1">The sequence shown here is derived from an EMBL/GenBank/DDBJ whole genome shotgun (WGS) entry which is preliminary data.</text>
</comment>
<evidence type="ECO:0000313" key="1">
    <source>
        <dbReference type="EMBL" id="CAG8605726.1"/>
    </source>
</evidence>
<gene>
    <name evidence="1" type="ORF">RPERSI_LOCUS6099</name>
</gene>
<protein>
    <submittedName>
        <fullName evidence="1">19758_t:CDS:1</fullName>
    </submittedName>
</protein>
<evidence type="ECO:0000313" key="2">
    <source>
        <dbReference type="Proteomes" id="UP000789920"/>
    </source>
</evidence>
<proteinExistence type="predicted"/>
<reference evidence="1" key="1">
    <citation type="submission" date="2021-06" db="EMBL/GenBank/DDBJ databases">
        <authorList>
            <person name="Kallberg Y."/>
            <person name="Tangrot J."/>
            <person name="Rosling A."/>
        </authorList>
    </citation>
    <scope>NUCLEOTIDE SEQUENCE</scope>
    <source>
        <strain evidence="1">MA461A</strain>
    </source>
</reference>
<keyword evidence="2" id="KW-1185">Reference proteome</keyword>
<accession>A0ACA9MSB4</accession>
<dbReference type="Proteomes" id="UP000789920">
    <property type="component" value="Unassembled WGS sequence"/>
</dbReference>
<feature type="non-terminal residue" evidence="1">
    <location>
        <position position="1"/>
    </location>
</feature>